<keyword evidence="3" id="KW-1185">Reference proteome</keyword>
<gene>
    <name evidence="2" type="ORF">ACFPMF_21245</name>
</gene>
<dbReference type="EMBL" id="JBHSMA010000008">
    <property type="protein sequence ID" value="MFC5411863.1"/>
    <property type="molecule type" value="Genomic_DNA"/>
</dbReference>
<dbReference type="SUPFAM" id="SSF50952">
    <property type="entry name" value="Soluble quinoprotein glucose dehydrogenase"/>
    <property type="match status" value="1"/>
</dbReference>
<comment type="caution">
    <text evidence="2">The sequence shown here is derived from an EMBL/GenBank/DDBJ whole genome shotgun (WGS) entry which is preliminary data.</text>
</comment>
<dbReference type="PANTHER" id="PTHR19328">
    <property type="entry name" value="HEDGEHOG-INTERACTING PROTEIN"/>
    <property type="match status" value="1"/>
</dbReference>
<proteinExistence type="predicted"/>
<feature type="domain" description="Glucose/Sorbosone dehydrogenase" evidence="1">
    <location>
        <begin position="64"/>
        <end position="397"/>
    </location>
</feature>
<protein>
    <submittedName>
        <fullName evidence="2">PQQ-dependent sugar dehydrogenase</fullName>
    </submittedName>
</protein>
<dbReference type="RefSeq" id="WP_379848792.1">
    <property type="nucleotide sequence ID" value="NZ_JBHSMA010000008.1"/>
</dbReference>
<organism evidence="2 3">
    <name type="scientific">Larkinella bovis</name>
    <dbReference type="NCBI Taxonomy" id="683041"/>
    <lineage>
        <taxon>Bacteria</taxon>
        <taxon>Pseudomonadati</taxon>
        <taxon>Bacteroidota</taxon>
        <taxon>Cytophagia</taxon>
        <taxon>Cytophagales</taxon>
        <taxon>Spirosomataceae</taxon>
        <taxon>Larkinella</taxon>
    </lineage>
</organism>
<name>A0ABW0IGJ1_9BACT</name>
<dbReference type="InterPro" id="IPR011041">
    <property type="entry name" value="Quinoprot_gluc/sorb_DH_b-prop"/>
</dbReference>
<dbReference type="Gene3D" id="2.120.10.30">
    <property type="entry name" value="TolB, C-terminal domain"/>
    <property type="match status" value="1"/>
</dbReference>
<reference evidence="3" key="1">
    <citation type="journal article" date="2019" name="Int. J. Syst. Evol. Microbiol.">
        <title>The Global Catalogue of Microorganisms (GCM) 10K type strain sequencing project: providing services to taxonomists for standard genome sequencing and annotation.</title>
        <authorList>
            <consortium name="The Broad Institute Genomics Platform"/>
            <consortium name="The Broad Institute Genome Sequencing Center for Infectious Disease"/>
            <person name="Wu L."/>
            <person name="Ma J."/>
        </authorList>
    </citation>
    <scope>NUCLEOTIDE SEQUENCE [LARGE SCALE GENOMIC DNA]</scope>
    <source>
        <strain evidence="3">CCUG 55250</strain>
    </source>
</reference>
<accession>A0ABW0IGJ1</accession>
<dbReference type="Pfam" id="PF07995">
    <property type="entry name" value="GSDH"/>
    <property type="match status" value="1"/>
</dbReference>
<dbReference type="Proteomes" id="UP001596106">
    <property type="component" value="Unassembled WGS sequence"/>
</dbReference>
<sequence>MSHLKKTVATVFGSLIATVTFAFMVSLACQSRESDEEKSPDTPGNTTTPPAVQLENAFPSLTFKQPVEFTHAGDGTNRVFVVEQQGRIRVFENNATTKTAETYLDIVSKVASGGEMGLLGLAFHPDFRQNGYFYVNYTKNNPRETVIARYKATPTANQADPATETVLFKFEQPYANHNGGKIAFGPDGFLYIATGDGGSGGDPQNNGQNLKTMLGKMLRIDVNKTDRGNYGIPADNPFANDANALPEIYAYGLRNPWRFSFDKTTGTLWAADVGQNKLEEIDIIKKGGNYGWRLKEGQDCFNPASNCNQGSLLEPIHQYERSEGVSVTGGFVYRGNRVPGLQGKYIYGDFGSGKIWALSFEGDKKTGNQLLTSDGGPVSAFGEDANQELYLLDHSSGVIKRFIAK</sequence>
<dbReference type="InterPro" id="IPR012938">
    <property type="entry name" value="Glc/Sorbosone_DH"/>
</dbReference>
<evidence type="ECO:0000313" key="2">
    <source>
        <dbReference type="EMBL" id="MFC5411863.1"/>
    </source>
</evidence>
<dbReference type="InterPro" id="IPR011042">
    <property type="entry name" value="6-blade_b-propeller_TolB-like"/>
</dbReference>
<evidence type="ECO:0000313" key="3">
    <source>
        <dbReference type="Proteomes" id="UP001596106"/>
    </source>
</evidence>
<dbReference type="PROSITE" id="PS51257">
    <property type="entry name" value="PROKAR_LIPOPROTEIN"/>
    <property type="match status" value="1"/>
</dbReference>
<dbReference type="PANTHER" id="PTHR19328:SF75">
    <property type="entry name" value="ALDOSE SUGAR DEHYDROGENASE YLII"/>
    <property type="match status" value="1"/>
</dbReference>
<evidence type="ECO:0000259" key="1">
    <source>
        <dbReference type="Pfam" id="PF07995"/>
    </source>
</evidence>